<sequence length="175" mass="19327">MRPVEHFAVAVIPVLVYTVVRHRRLPSGPGLLLVLLASQLPDIIDKPLAWTFGIIPSGRMLAHSVVVAVPILVVGTAIAARKGAGRRAVLFSLVYLAHIAGDFYQLLWKGRDAYFYPNLFWPLMEANPDLNPSFAANAPPNDMFILVSLVVFPLVVLYGLVHVVLSRRQNGDWHS</sequence>
<name>A0ABU2FGP0_9EURY</name>
<keyword evidence="2" id="KW-0378">Hydrolase</keyword>
<protein>
    <submittedName>
        <fullName evidence="2">Metal-dependent hydrolase</fullName>
    </submittedName>
</protein>
<feature type="transmembrane region" description="Helical" evidence="1">
    <location>
        <begin position="60"/>
        <end position="81"/>
    </location>
</feature>
<organism evidence="2 3">
    <name type="scientific">Haloarcula saliterrae</name>
    <dbReference type="NCBI Taxonomy" id="2950534"/>
    <lineage>
        <taxon>Archaea</taxon>
        <taxon>Methanobacteriati</taxon>
        <taxon>Methanobacteriota</taxon>
        <taxon>Stenosarchaea group</taxon>
        <taxon>Halobacteria</taxon>
        <taxon>Halobacteriales</taxon>
        <taxon>Haloarculaceae</taxon>
        <taxon>Haloarcula</taxon>
    </lineage>
</organism>
<reference evidence="2 3" key="1">
    <citation type="submission" date="2022-06" db="EMBL/GenBank/DDBJ databases">
        <title>Haloarcula sp. a new haloarchaeum isolate from saline soil.</title>
        <authorList>
            <person name="Strakova D."/>
            <person name="Galisteo C."/>
            <person name="Sanchez-Porro C."/>
            <person name="Ventosa A."/>
        </authorList>
    </citation>
    <scope>NUCLEOTIDE SEQUENCE [LARGE SCALE GENOMIC DNA]</scope>
    <source>
        <strain evidence="2 3">S1CR25-12</strain>
    </source>
</reference>
<dbReference type="InterPro" id="IPR007404">
    <property type="entry name" value="YdjM-like"/>
</dbReference>
<dbReference type="RefSeq" id="WP_310921282.1">
    <property type="nucleotide sequence ID" value="NZ_JAMQON010000006.1"/>
</dbReference>
<dbReference type="GO" id="GO:0016787">
    <property type="term" value="F:hydrolase activity"/>
    <property type="evidence" value="ECO:0007669"/>
    <property type="project" value="UniProtKB-KW"/>
</dbReference>
<feature type="transmembrane region" description="Helical" evidence="1">
    <location>
        <begin position="88"/>
        <end position="107"/>
    </location>
</feature>
<keyword evidence="1" id="KW-0812">Transmembrane</keyword>
<keyword evidence="3" id="KW-1185">Reference proteome</keyword>
<comment type="caution">
    <text evidence="2">The sequence shown here is derived from an EMBL/GenBank/DDBJ whole genome shotgun (WGS) entry which is preliminary data.</text>
</comment>
<accession>A0ABU2FGP0</accession>
<dbReference type="Pfam" id="PF04307">
    <property type="entry name" value="YdjM"/>
    <property type="match status" value="1"/>
</dbReference>
<evidence type="ECO:0000256" key="1">
    <source>
        <dbReference type="SAM" id="Phobius"/>
    </source>
</evidence>
<evidence type="ECO:0000313" key="3">
    <source>
        <dbReference type="Proteomes" id="UP001259659"/>
    </source>
</evidence>
<keyword evidence="1" id="KW-1133">Transmembrane helix</keyword>
<proteinExistence type="predicted"/>
<gene>
    <name evidence="2" type="ORF">NDI56_18700</name>
</gene>
<evidence type="ECO:0000313" key="2">
    <source>
        <dbReference type="EMBL" id="MDS0261435.1"/>
    </source>
</evidence>
<feature type="transmembrane region" description="Helical" evidence="1">
    <location>
        <begin position="143"/>
        <end position="165"/>
    </location>
</feature>
<keyword evidence="1" id="KW-0472">Membrane</keyword>
<dbReference type="EMBL" id="JAMQON010000006">
    <property type="protein sequence ID" value="MDS0261435.1"/>
    <property type="molecule type" value="Genomic_DNA"/>
</dbReference>
<dbReference type="Proteomes" id="UP001259659">
    <property type="component" value="Unassembled WGS sequence"/>
</dbReference>